<evidence type="ECO:0000256" key="7">
    <source>
        <dbReference type="SAM" id="Phobius"/>
    </source>
</evidence>
<keyword evidence="2" id="KW-0813">Transport</keyword>
<feature type="transmembrane region" description="Helical" evidence="7">
    <location>
        <begin position="187"/>
        <end position="214"/>
    </location>
</feature>
<name>A0A0R2M535_9LACO</name>
<comment type="caution">
    <text evidence="8">The sequence shown here is derived from an EMBL/GenBank/DDBJ whole genome shotgun (WGS) entry which is preliminary data.</text>
</comment>
<comment type="subcellular location">
    <subcellularLocation>
        <location evidence="1">Membrane</location>
        <topology evidence="1">Multi-pass membrane protein</topology>
    </subcellularLocation>
</comment>
<evidence type="ECO:0000256" key="6">
    <source>
        <dbReference type="ARBA" id="ARBA00049660"/>
    </source>
</evidence>
<keyword evidence="4 7" id="KW-1133">Transmembrane helix</keyword>
<feature type="transmembrane region" description="Helical" evidence="7">
    <location>
        <begin position="21"/>
        <end position="43"/>
    </location>
</feature>
<evidence type="ECO:0000256" key="5">
    <source>
        <dbReference type="ARBA" id="ARBA00023136"/>
    </source>
</evidence>
<proteinExistence type="inferred from homology"/>
<sequence>MFGSDEVITQAIDKGQAKVKLAIGAKLILGFFGGALIALGFLADVRVVAAVPKAWASFAPVLGAGVFPLGLIVILLMGGELVTGNMMVVSLSAYDHKVSWRDFLVNLLEITIMNFIGAACVAFFLGHVTGLTHAQPVQATVIAMAQSKITMPFWASLVSGVGCNWLVGISVWLAMAAKDGAGKMLGIWLPIMAFVAIGFQHSIANCFLIPAAIFEGGATWGQFVTNIIPVYLGNIIGGAGVVGGLYYLSLRKLR</sequence>
<dbReference type="Gene3D" id="1.20.1080.10">
    <property type="entry name" value="Glycerol uptake facilitator protein"/>
    <property type="match status" value="1"/>
</dbReference>
<dbReference type="EMBL" id="JQCL01000074">
    <property type="protein sequence ID" value="KRO09001.1"/>
    <property type="molecule type" value="Genomic_DNA"/>
</dbReference>
<evidence type="ECO:0000256" key="1">
    <source>
        <dbReference type="ARBA" id="ARBA00004141"/>
    </source>
</evidence>
<evidence type="ECO:0000256" key="4">
    <source>
        <dbReference type="ARBA" id="ARBA00022989"/>
    </source>
</evidence>
<keyword evidence="9" id="KW-1185">Reference proteome</keyword>
<feature type="transmembrane region" description="Helical" evidence="7">
    <location>
        <begin position="55"/>
        <end position="82"/>
    </location>
</feature>
<dbReference type="InterPro" id="IPR023271">
    <property type="entry name" value="Aquaporin-like"/>
</dbReference>
<keyword evidence="3 7" id="KW-0812">Transmembrane</keyword>
<dbReference type="Proteomes" id="UP000051783">
    <property type="component" value="Unassembled WGS sequence"/>
</dbReference>
<feature type="transmembrane region" description="Helical" evidence="7">
    <location>
        <begin position="226"/>
        <end position="248"/>
    </location>
</feature>
<dbReference type="OrthoDB" id="9786493at2"/>
<dbReference type="InterPro" id="IPR000292">
    <property type="entry name" value="For/NO2_transpt"/>
</dbReference>
<dbReference type="AlphaFoldDB" id="A0A0R2M535"/>
<dbReference type="GO" id="GO:0015499">
    <property type="term" value="F:formate transmembrane transporter activity"/>
    <property type="evidence" value="ECO:0007669"/>
    <property type="project" value="TreeGrafter"/>
</dbReference>
<evidence type="ECO:0000256" key="3">
    <source>
        <dbReference type="ARBA" id="ARBA00022692"/>
    </source>
</evidence>
<gene>
    <name evidence="8" type="ORF">IV64_GL000125</name>
</gene>
<dbReference type="PANTHER" id="PTHR30520:SF6">
    <property type="entry name" value="FORMATE_NITRATE FAMILY TRANSPORTER (EUROFUNG)"/>
    <property type="match status" value="1"/>
</dbReference>
<evidence type="ECO:0000256" key="2">
    <source>
        <dbReference type="ARBA" id="ARBA00022448"/>
    </source>
</evidence>
<dbReference type="PATRIC" id="fig|942150.3.peg.133"/>
<dbReference type="PANTHER" id="PTHR30520">
    <property type="entry name" value="FORMATE TRANSPORTER-RELATED"/>
    <property type="match status" value="1"/>
</dbReference>
<dbReference type="RefSeq" id="WP_057706744.1">
    <property type="nucleotide sequence ID" value="NZ_JQCL01000074.1"/>
</dbReference>
<reference evidence="8 9" key="1">
    <citation type="journal article" date="2015" name="Genome Announc.">
        <title>Expanding the biotechnology potential of lactobacilli through comparative genomics of 213 strains and associated genera.</title>
        <authorList>
            <person name="Sun Z."/>
            <person name="Harris H.M."/>
            <person name="McCann A."/>
            <person name="Guo C."/>
            <person name="Argimon S."/>
            <person name="Zhang W."/>
            <person name="Yang X."/>
            <person name="Jeffery I.B."/>
            <person name="Cooney J.C."/>
            <person name="Kagawa T.F."/>
            <person name="Liu W."/>
            <person name="Song Y."/>
            <person name="Salvetti E."/>
            <person name="Wrobel A."/>
            <person name="Rasinkangas P."/>
            <person name="Parkhill J."/>
            <person name="Rea M.C."/>
            <person name="O'Sullivan O."/>
            <person name="Ritari J."/>
            <person name="Douillard F.P."/>
            <person name="Paul Ross R."/>
            <person name="Yang R."/>
            <person name="Briner A.E."/>
            <person name="Felis G.E."/>
            <person name="de Vos W.M."/>
            <person name="Barrangou R."/>
            <person name="Klaenhammer T.R."/>
            <person name="Caufield P.W."/>
            <person name="Cui Y."/>
            <person name="Zhang H."/>
            <person name="O'Toole P.W."/>
        </authorList>
    </citation>
    <scope>NUCLEOTIDE SEQUENCE [LARGE SCALE GENOMIC DNA]</scope>
    <source>
        <strain evidence="8 9">LMG 26013</strain>
    </source>
</reference>
<feature type="transmembrane region" description="Helical" evidence="7">
    <location>
        <begin position="103"/>
        <end position="125"/>
    </location>
</feature>
<keyword evidence="5 7" id="KW-0472">Membrane</keyword>
<feature type="transmembrane region" description="Helical" evidence="7">
    <location>
        <begin position="153"/>
        <end position="175"/>
    </location>
</feature>
<dbReference type="Pfam" id="PF01226">
    <property type="entry name" value="Form_Nir_trans"/>
    <property type="match status" value="1"/>
</dbReference>
<organism evidence="8 9">
    <name type="scientific">Lactiplantibacillus xiangfangensis</name>
    <dbReference type="NCBI Taxonomy" id="942150"/>
    <lineage>
        <taxon>Bacteria</taxon>
        <taxon>Bacillati</taxon>
        <taxon>Bacillota</taxon>
        <taxon>Bacilli</taxon>
        <taxon>Lactobacillales</taxon>
        <taxon>Lactobacillaceae</taxon>
        <taxon>Lactiplantibacillus</taxon>
    </lineage>
</organism>
<dbReference type="GO" id="GO:0005886">
    <property type="term" value="C:plasma membrane"/>
    <property type="evidence" value="ECO:0007669"/>
    <property type="project" value="TreeGrafter"/>
</dbReference>
<comment type="similarity">
    <text evidence="6">Belongs to the FNT transporter (TC 1.A.16) family.</text>
</comment>
<dbReference type="FunFam" id="1.20.1080.10:FF:000011">
    <property type="entry name" value="Formate family transporter"/>
    <property type="match status" value="1"/>
</dbReference>
<dbReference type="STRING" id="942150.IV64_GL000125"/>
<accession>A0A0R2M535</accession>
<protein>
    <submittedName>
        <fullName evidence="8">Formate nitrite transporter family protein</fullName>
    </submittedName>
</protein>
<evidence type="ECO:0000313" key="9">
    <source>
        <dbReference type="Proteomes" id="UP000051783"/>
    </source>
</evidence>
<evidence type="ECO:0000313" key="8">
    <source>
        <dbReference type="EMBL" id="KRO09001.1"/>
    </source>
</evidence>